<feature type="non-terminal residue" evidence="2">
    <location>
        <position position="491"/>
    </location>
</feature>
<feature type="compositionally biased region" description="Polar residues" evidence="1">
    <location>
        <begin position="65"/>
        <end position="75"/>
    </location>
</feature>
<organism evidence="2 3">
    <name type="scientific">Streblomastix strix</name>
    <dbReference type="NCBI Taxonomy" id="222440"/>
    <lineage>
        <taxon>Eukaryota</taxon>
        <taxon>Metamonada</taxon>
        <taxon>Preaxostyla</taxon>
        <taxon>Oxymonadida</taxon>
        <taxon>Streblomastigidae</taxon>
        <taxon>Streblomastix</taxon>
    </lineage>
</organism>
<dbReference type="EMBL" id="SNRW01015880">
    <property type="protein sequence ID" value="KAA6369936.1"/>
    <property type="molecule type" value="Genomic_DNA"/>
</dbReference>
<proteinExistence type="predicted"/>
<sequence>MEPVPSCLLNHFKRMGSNWGSRSGKIRNLRQLERFQKSQVALRAQNHSISYIEQDSVGSIGVVNQERTGAKSSQESYRRRSEVVQSNSSGPKREKWEMEESSRLPFVKRTSINRAFQNGGCIGIEKNSLQRRLGNKDRFNECISSCTIQQEFEVVPRIQVHGEELRLYSNVFRAHTCPSDFPQNNETHNGVHSVNSTDQMRVVLRRSGVSSSIKKGFNLVNTLNLGNISKVWMAGISGKVSLNSDSAIRVSRMVHQHRHESDMHDSDQESRATVTNFELEKNNREEKDSEDKVVGLVDREIKFPEDINKERRIVYEKNEQIEELSSECKKLEQLHMDQLKCSDGFGVVEQSDCNQSSSSSEKHTTRSGAKYRCKHGIMGRHLRNNKHRKRDQTVRTLDSSVETGLVKLEGDSSEIYCIMQDGKGTNQLQNQRPSNTIGQFERCVQPELGCDCSSVSFAYKHDTGEGRINANIDIGVSHSWQEQPSCRRVVT</sequence>
<protein>
    <submittedName>
        <fullName evidence="2">Uncharacterized protein</fullName>
    </submittedName>
</protein>
<accession>A0A5J4UGL2</accession>
<gene>
    <name evidence="2" type="ORF">EZS28_034536</name>
</gene>
<comment type="caution">
    <text evidence="2">The sequence shown here is derived from an EMBL/GenBank/DDBJ whole genome shotgun (WGS) entry which is preliminary data.</text>
</comment>
<evidence type="ECO:0000313" key="2">
    <source>
        <dbReference type="EMBL" id="KAA6369936.1"/>
    </source>
</evidence>
<dbReference type="AlphaFoldDB" id="A0A5J4UGL2"/>
<evidence type="ECO:0000313" key="3">
    <source>
        <dbReference type="Proteomes" id="UP000324800"/>
    </source>
</evidence>
<name>A0A5J4UGL2_9EUKA</name>
<reference evidence="2 3" key="1">
    <citation type="submission" date="2019-03" db="EMBL/GenBank/DDBJ databases">
        <title>Single cell metagenomics reveals metabolic interactions within the superorganism composed of flagellate Streblomastix strix and complex community of Bacteroidetes bacteria on its surface.</title>
        <authorList>
            <person name="Treitli S.C."/>
            <person name="Kolisko M."/>
            <person name="Husnik F."/>
            <person name="Keeling P."/>
            <person name="Hampl V."/>
        </authorList>
    </citation>
    <scope>NUCLEOTIDE SEQUENCE [LARGE SCALE GENOMIC DNA]</scope>
    <source>
        <strain evidence="2">ST1C</strain>
    </source>
</reference>
<evidence type="ECO:0000256" key="1">
    <source>
        <dbReference type="SAM" id="MobiDB-lite"/>
    </source>
</evidence>
<feature type="region of interest" description="Disordered" evidence="1">
    <location>
        <begin position="65"/>
        <end position="97"/>
    </location>
</feature>
<dbReference type="Proteomes" id="UP000324800">
    <property type="component" value="Unassembled WGS sequence"/>
</dbReference>